<evidence type="ECO:0000256" key="1">
    <source>
        <dbReference type="SAM" id="MobiDB-lite"/>
    </source>
</evidence>
<dbReference type="SUPFAM" id="SSF52540">
    <property type="entry name" value="P-loop containing nucleoside triphosphate hydrolases"/>
    <property type="match status" value="1"/>
</dbReference>
<name>A0A811NX50_9POAL</name>
<proteinExistence type="predicted"/>
<reference evidence="3" key="1">
    <citation type="submission" date="2020-10" db="EMBL/GenBank/DDBJ databases">
        <authorList>
            <person name="Han B."/>
            <person name="Lu T."/>
            <person name="Zhao Q."/>
            <person name="Huang X."/>
            <person name="Zhao Y."/>
        </authorList>
    </citation>
    <scope>NUCLEOTIDE SEQUENCE</scope>
</reference>
<sequence>MHKLLPRAASLLDAAALAPLLLSSPRMPTLRLAGSPFVPTCPGANPGRIRSPPWLRCDAGRRRGLCSAEAARRGGDTEEREKGGGGRAAPERKQRGRSDALVGSGELLAIPGVGPRNLRKLVDKGFDDVAQLKQFYRDKFFGKSNEKMVEFLQNSVGIIHKNHAEKIVPEPIAKWQDVGPEHFNILDAFYTEPQRYAYTFQNYVFVTRVMQEKESACGIKPLRLMERSVFSDRVVFVRGVHEANWMTEMEISIYDSWFDPVVSSLPGLIPDGFIYLRANPDTCHKRMLVRKRSEEGGVTLDYLRGLHEKHESWLLPSKGGGSGVLSVSQLPVHMAGSLPADIRDRVFYLEGDHMHSSIQKVPALILDCEHDIDFNKDIEAKRQYARQVAEFFEFVKKKKESPTAETTDGDNKSINKQIVLPHRGGLWVPGSSPLPESALKSFDFRRTMSSFLST</sequence>
<evidence type="ECO:0000313" key="4">
    <source>
        <dbReference type="Proteomes" id="UP000604825"/>
    </source>
</evidence>
<dbReference type="Pfam" id="PF01712">
    <property type="entry name" value="dNK"/>
    <property type="match status" value="1"/>
</dbReference>
<keyword evidence="4" id="KW-1185">Reference proteome</keyword>
<feature type="region of interest" description="Disordered" evidence="1">
    <location>
        <begin position="68"/>
        <end position="98"/>
    </location>
</feature>
<protein>
    <recommendedName>
        <fullName evidence="2">Deoxynucleoside kinase domain-containing protein</fullName>
    </recommendedName>
</protein>
<dbReference type="PANTHER" id="PTHR10513:SF43">
    <property type="entry name" value="OS01G0874100 PROTEIN"/>
    <property type="match status" value="1"/>
</dbReference>
<organism evidence="3 4">
    <name type="scientific">Miscanthus lutarioriparius</name>
    <dbReference type="NCBI Taxonomy" id="422564"/>
    <lineage>
        <taxon>Eukaryota</taxon>
        <taxon>Viridiplantae</taxon>
        <taxon>Streptophyta</taxon>
        <taxon>Embryophyta</taxon>
        <taxon>Tracheophyta</taxon>
        <taxon>Spermatophyta</taxon>
        <taxon>Magnoliopsida</taxon>
        <taxon>Liliopsida</taxon>
        <taxon>Poales</taxon>
        <taxon>Poaceae</taxon>
        <taxon>PACMAD clade</taxon>
        <taxon>Panicoideae</taxon>
        <taxon>Andropogonodae</taxon>
        <taxon>Andropogoneae</taxon>
        <taxon>Saccharinae</taxon>
        <taxon>Miscanthus</taxon>
    </lineage>
</organism>
<dbReference type="PANTHER" id="PTHR10513">
    <property type="entry name" value="DEOXYNUCLEOSIDE KINASE"/>
    <property type="match status" value="1"/>
</dbReference>
<comment type="caution">
    <text evidence="3">The sequence shown here is derived from an EMBL/GenBank/DDBJ whole genome shotgun (WGS) entry which is preliminary data.</text>
</comment>
<dbReference type="GO" id="GO:0005737">
    <property type="term" value="C:cytoplasm"/>
    <property type="evidence" value="ECO:0007669"/>
    <property type="project" value="TreeGrafter"/>
</dbReference>
<dbReference type="Proteomes" id="UP000604825">
    <property type="component" value="Unassembled WGS sequence"/>
</dbReference>
<dbReference type="Gene3D" id="3.40.50.300">
    <property type="entry name" value="P-loop containing nucleotide triphosphate hydrolases"/>
    <property type="match status" value="1"/>
</dbReference>
<evidence type="ECO:0000259" key="2">
    <source>
        <dbReference type="Pfam" id="PF01712"/>
    </source>
</evidence>
<evidence type="ECO:0000313" key="3">
    <source>
        <dbReference type="EMBL" id="CAD6228931.1"/>
    </source>
</evidence>
<feature type="domain" description="Deoxynucleoside kinase" evidence="2">
    <location>
        <begin position="159"/>
        <end position="391"/>
    </location>
</feature>
<dbReference type="InterPro" id="IPR031314">
    <property type="entry name" value="DNK_dom"/>
</dbReference>
<accession>A0A811NX50</accession>
<dbReference type="EMBL" id="CAJGYO010000005">
    <property type="protein sequence ID" value="CAD6228931.1"/>
    <property type="molecule type" value="Genomic_DNA"/>
</dbReference>
<dbReference type="OrthoDB" id="567086at2759"/>
<dbReference type="CDD" id="cd01673">
    <property type="entry name" value="dNK"/>
    <property type="match status" value="1"/>
</dbReference>
<dbReference type="GO" id="GO:0019136">
    <property type="term" value="F:deoxynucleoside kinase activity"/>
    <property type="evidence" value="ECO:0007669"/>
    <property type="project" value="TreeGrafter"/>
</dbReference>
<feature type="compositionally biased region" description="Basic and acidic residues" evidence="1">
    <location>
        <begin position="70"/>
        <end position="98"/>
    </location>
</feature>
<dbReference type="AlphaFoldDB" id="A0A811NX50"/>
<dbReference type="InterPro" id="IPR027417">
    <property type="entry name" value="P-loop_NTPase"/>
</dbReference>
<gene>
    <name evidence="3" type="ORF">NCGR_LOCUS19576</name>
</gene>
<dbReference type="InterPro" id="IPR050566">
    <property type="entry name" value="Deoxyribonucleoside_kinase"/>
</dbReference>